<gene>
    <name evidence="2" type="ORF">AAE3_LOCUS3543</name>
</gene>
<dbReference type="Proteomes" id="UP000467700">
    <property type="component" value="Unassembled WGS sequence"/>
</dbReference>
<dbReference type="SUPFAM" id="SSF52047">
    <property type="entry name" value="RNI-like"/>
    <property type="match status" value="1"/>
</dbReference>
<dbReference type="AlphaFoldDB" id="A0A8S0XG04"/>
<dbReference type="EMBL" id="CACVBS010000032">
    <property type="protein sequence ID" value="CAA7261329.1"/>
    <property type="molecule type" value="Genomic_DNA"/>
</dbReference>
<feature type="compositionally biased region" description="Acidic residues" evidence="1">
    <location>
        <begin position="90"/>
        <end position="105"/>
    </location>
</feature>
<keyword evidence="3" id="KW-1185">Reference proteome</keyword>
<evidence type="ECO:0008006" key="4">
    <source>
        <dbReference type="Google" id="ProtNLM"/>
    </source>
</evidence>
<reference evidence="2 3" key="1">
    <citation type="submission" date="2020-01" db="EMBL/GenBank/DDBJ databases">
        <authorList>
            <person name="Gupta K D."/>
        </authorList>
    </citation>
    <scope>NUCLEOTIDE SEQUENCE [LARGE SCALE GENOMIC DNA]</scope>
</reference>
<comment type="caution">
    <text evidence="2">The sequence shown here is derived from an EMBL/GenBank/DDBJ whole genome shotgun (WGS) entry which is preliminary data.</text>
</comment>
<accession>A0A8S0XG04</accession>
<name>A0A8S0XG04_CYCAE</name>
<sequence length="479" mass="53570">MEFTDAGRQEIVGRTGHAPLSIFGNIASIEARKLVGELLHMSWTRIRRLEIVIRTNLFDADSENWATMYTAAPSLEEFRLAFMSKCDYPGEELDDDEEEDEDEEGPSLHRPPGLFAGDAPRMRSFSCPSWLDIDPSASWPANLRHLSVGEEGEGKVPLSKVLKMLSRIRHLESLELSTRNFDVGQDLHSLPVIHVPNLIDLVLYFEDIVKNAIVLKHIVSAPGCAIEVNMISPLYARLGRTGDQDLIKTVLASHTENWFNSNLANKPELLELNIFKGYINVTQDVAPIAGSRARCFILSVLVIQQEFISGMLFVLNAFSSCDFTHITTLELQIGQTHHWIDPNVQAFVFSFLNVRTLNTDYNTIKAMSPDDVAGSPSNRIPFPKLATIQLHSHVRVFRSAEDVQVTAEHSWKRFFGSRARAGCPVQVLDLTKSLGPRRADLTALEGISGLNVRWMSRDGEQVNYICGSSDLSLLSDWLA</sequence>
<evidence type="ECO:0000313" key="3">
    <source>
        <dbReference type="Proteomes" id="UP000467700"/>
    </source>
</evidence>
<organism evidence="2 3">
    <name type="scientific">Cyclocybe aegerita</name>
    <name type="common">Black poplar mushroom</name>
    <name type="synonym">Agrocybe aegerita</name>
    <dbReference type="NCBI Taxonomy" id="1973307"/>
    <lineage>
        <taxon>Eukaryota</taxon>
        <taxon>Fungi</taxon>
        <taxon>Dikarya</taxon>
        <taxon>Basidiomycota</taxon>
        <taxon>Agaricomycotina</taxon>
        <taxon>Agaricomycetes</taxon>
        <taxon>Agaricomycetidae</taxon>
        <taxon>Agaricales</taxon>
        <taxon>Agaricineae</taxon>
        <taxon>Bolbitiaceae</taxon>
        <taxon>Cyclocybe</taxon>
    </lineage>
</organism>
<protein>
    <recommendedName>
        <fullName evidence="4">F-box domain-containing protein</fullName>
    </recommendedName>
</protein>
<proteinExistence type="predicted"/>
<dbReference type="OrthoDB" id="10434343at2759"/>
<evidence type="ECO:0000256" key="1">
    <source>
        <dbReference type="SAM" id="MobiDB-lite"/>
    </source>
</evidence>
<feature type="region of interest" description="Disordered" evidence="1">
    <location>
        <begin position="90"/>
        <end position="119"/>
    </location>
</feature>
<evidence type="ECO:0000313" key="2">
    <source>
        <dbReference type="EMBL" id="CAA7261329.1"/>
    </source>
</evidence>